<dbReference type="AlphaFoldDB" id="E1K0Z3"/>
<feature type="transmembrane region" description="Helical" evidence="1">
    <location>
        <begin position="94"/>
        <end position="114"/>
    </location>
</feature>
<dbReference type="Proteomes" id="UP000006250">
    <property type="component" value="Unassembled WGS sequence"/>
</dbReference>
<comment type="caution">
    <text evidence="2">The sequence shown here is derived from an EMBL/GenBank/DDBJ whole genome shotgun (WGS) entry which is preliminary data.</text>
</comment>
<gene>
    <name evidence="2" type="ORF">DesfrDRAFT_3543</name>
</gene>
<accession>E1K0Z3</accession>
<evidence type="ECO:0000313" key="3">
    <source>
        <dbReference type="Proteomes" id="UP000006250"/>
    </source>
</evidence>
<keyword evidence="1" id="KW-0812">Transmembrane</keyword>
<evidence type="ECO:0000256" key="1">
    <source>
        <dbReference type="SAM" id="Phobius"/>
    </source>
</evidence>
<evidence type="ECO:0000313" key="2">
    <source>
        <dbReference type="EMBL" id="EFL49689.1"/>
    </source>
</evidence>
<proteinExistence type="predicted"/>
<reference evidence="2 3" key="1">
    <citation type="submission" date="2010-08" db="EMBL/GenBank/DDBJ databases">
        <title>The draft genome of Desulfovibrio fructosovorans JJ.</title>
        <authorList>
            <consortium name="US DOE Joint Genome Institute (JGI-PGF)"/>
            <person name="Lucas S."/>
            <person name="Copeland A."/>
            <person name="Lapidus A."/>
            <person name="Cheng J.-F."/>
            <person name="Bruce D."/>
            <person name="Goodwin L."/>
            <person name="Pitluck S."/>
            <person name="Land M.L."/>
            <person name="Hauser L."/>
            <person name="Chang Y.-J."/>
            <person name="Jeffries C."/>
            <person name="Wall J.D."/>
            <person name="Stahl D.A."/>
            <person name="Arkin A.P."/>
            <person name="Dehal P."/>
            <person name="Stolyar S.M."/>
            <person name="Hazen T.C."/>
            <person name="Woyke T.J."/>
        </authorList>
    </citation>
    <scope>NUCLEOTIDE SEQUENCE [LARGE SCALE GENOMIC DNA]</scope>
    <source>
        <strain evidence="2 3">JJ</strain>
    </source>
</reference>
<organism evidence="2 3">
    <name type="scientific">Solidesulfovibrio fructosivorans JJ]</name>
    <dbReference type="NCBI Taxonomy" id="596151"/>
    <lineage>
        <taxon>Bacteria</taxon>
        <taxon>Pseudomonadati</taxon>
        <taxon>Thermodesulfobacteriota</taxon>
        <taxon>Desulfovibrionia</taxon>
        <taxon>Desulfovibrionales</taxon>
        <taxon>Desulfovibrionaceae</taxon>
        <taxon>Solidesulfovibrio</taxon>
    </lineage>
</organism>
<keyword evidence="3" id="KW-1185">Reference proteome</keyword>
<dbReference type="EMBL" id="AECZ01000035">
    <property type="protein sequence ID" value="EFL49689.1"/>
    <property type="molecule type" value="Genomic_DNA"/>
</dbReference>
<name>E1K0Z3_SOLFR</name>
<feature type="transmembrane region" description="Helical" evidence="1">
    <location>
        <begin position="126"/>
        <end position="147"/>
    </location>
</feature>
<feature type="transmembrane region" description="Helical" evidence="1">
    <location>
        <begin position="53"/>
        <end position="74"/>
    </location>
</feature>
<feature type="transmembrane region" description="Helical" evidence="1">
    <location>
        <begin position="29"/>
        <end position="47"/>
    </location>
</feature>
<keyword evidence="1" id="KW-0472">Membrane</keyword>
<sequence length="155" mass="18025">MPGYSAVCKAAAKNKHLSHLLVKRSMRKFVAILCSAIVLALLVKRIYNESDMRISVLAFMFLLVFIVYILSILLDTFFPRSLLFKKLTAYLKKYSSAIDYLVFIVIGVIFELIFSVKSFDNIVFEYMRLCFLFIVFVVILYFIFCLIKKIVSRDN</sequence>
<protein>
    <submittedName>
        <fullName evidence="2">Uncharacterized protein</fullName>
    </submittedName>
</protein>
<keyword evidence="1" id="KW-1133">Transmembrane helix</keyword>